<protein>
    <recommendedName>
        <fullName evidence="3">DDE Tnp4 domain-containing protein</fullName>
    </recommendedName>
</protein>
<accession>A0AAD9U4F0</accession>
<evidence type="ECO:0000313" key="5">
    <source>
        <dbReference type="Proteomes" id="UP001280121"/>
    </source>
</evidence>
<organism evidence="4 5">
    <name type="scientific">Dipteronia dyeriana</name>
    <dbReference type="NCBI Taxonomy" id="168575"/>
    <lineage>
        <taxon>Eukaryota</taxon>
        <taxon>Viridiplantae</taxon>
        <taxon>Streptophyta</taxon>
        <taxon>Embryophyta</taxon>
        <taxon>Tracheophyta</taxon>
        <taxon>Spermatophyta</taxon>
        <taxon>Magnoliopsida</taxon>
        <taxon>eudicotyledons</taxon>
        <taxon>Gunneridae</taxon>
        <taxon>Pentapetalae</taxon>
        <taxon>rosids</taxon>
        <taxon>malvids</taxon>
        <taxon>Sapindales</taxon>
        <taxon>Sapindaceae</taxon>
        <taxon>Hippocastanoideae</taxon>
        <taxon>Acereae</taxon>
        <taxon>Dipteronia</taxon>
    </lineage>
</organism>
<evidence type="ECO:0000313" key="4">
    <source>
        <dbReference type="EMBL" id="KAK2647353.1"/>
    </source>
</evidence>
<dbReference type="AlphaFoldDB" id="A0AAD9U4F0"/>
<dbReference type="Proteomes" id="UP001280121">
    <property type="component" value="Unassembled WGS sequence"/>
</dbReference>
<dbReference type="InterPro" id="IPR027806">
    <property type="entry name" value="HARBI1_dom"/>
</dbReference>
<comment type="cofactor">
    <cofactor evidence="1">
        <name>a divalent metal cation</name>
        <dbReference type="ChEBI" id="CHEBI:60240"/>
    </cofactor>
</comment>
<proteinExistence type="predicted"/>
<gene>
    <name evidence="4" type="ORF">Ddye_014842</name>
</gene>
<comment type="caution">
    <text evidence="4">The sequence shown here is derived from an EMBL/GenBank/DDBJ whole genome shotgun (WGS) entry which is preliminary data.</text>
</comment>
<evidence type="ECO:0000259" key="3">
    <source>
        <dbReference type="Pfam" id="PF13359"/>
    </source>
</evidence>
<reference evidence="4" key="1">
    <citation type="journal article" date="2023" name="Plant J.">
        <title>Genome sequences and population genomics provide insights into the demographic history, inbreeding, and mutation load of two 'living fossil' tree species of Dipteronia.</title>
        <authorList>
            <person name="Feng Y."/>
            <person name="Comes H.P."/>
            <person name="Chen J."/>
            <person name="Zhu S."/>
            <person name="Lu R."/>
            <person name="Zhang X."/>
            <person name="Li P."/>
            <person name="Qiu J."/>
            <person name="Olsen K.M."/>
            <person name="Qiu Y."/>
        </authorList>
    </citation>
    <scope>NUCLEOTIDE SEQUENCE</scope>
    <source>
        <strain evidence="4">KIB01</strain>
    </source>
</reference>
<keyword evidence="5" id="KW-1185">Reference proteome</keyword>
<sequence length="174" mass="20466">MLGFLTPYRGERYHLRDYEGQKRPPRGPNELFNHMHSSLQNVIERSFGVLKAHFTILKKMSNYRLHMQRLIPIVYCVLHNFIRSQARGDRMFMEYDNEDMLFDDEGEDRAIPNIDLNPSNVELMSNVRDEITRKMCSCKLKGVLSYACFIKEVLIVGASCQEFASHYYMRFVAV</sequence>
<dbReference type="GO" id="GO:0046872">
    <property type="term" value="F:metal ion binding"/>
    <property type="evidence" value="ECO:0007669"/>
    <property type="project" value="UniProtKB-KW"/>
</dbReference>
<name>A0AAD9U4F0_9ROSI</name>
<feature type="domain" description="DDE Tnp4" evidence="3">
    <location>
        <begin position="20"/>
        <end position="80"/>
    </location>
</feature>
<dbReference type="Pfam" id="PF13359">
    <property type="entry name" value="DDE_Tnp_4"/>
    <property type="match status" value="1"/>
</dbReference>
<evidence type="ECO:0000256" key="2">
    <source>
        <dbReference type="ARBA" id="ARBA00022723"/>
    </source>
</evidence>
<evidence type="ECO:0000256" key="1">
    <source>
        <dbReference type="ARBA" id="ARBA00001968"/>
    </source>
</evidence>
<keyword evidence="2" id="KW-0479">Metal-binding</keyword>
<dbReference type="EMBL" id="JANJYI010000005">
    <property type="protein sequence ID" value="KAK2647353.1"/>
    <property type="molecule type" value="Genomic_DNA"/>
</dbReference>